<sequence length="319" mass="36912">MINAYVGCAIDSTVRYMATSGGVGSYLLKYLFDKGEIHTAITFDYDNEILKYVPRLIYKYEDYKMTGSIYHEINLIQFVKEHINEIKGEFACFVLPCQARAIRSILERSNVNSILIGLTCSSQQDLEATYYLIKYLNINRDEVTFIQYRGNGWPSGIQIIKKDGTKIFVPNNNSIWTQIFHSRLFILPRCFECQNTLNIYSDIVLADPWLKEYVIKEKEGQTLFGSYTNRGQSIIMNAINNGYITAKSINENAFTSSQYNTIVRKNGYKNHPNIKKRMKKIFTSSYYKSIVLASASLFKIHCMIKNKMERCLLYKTVNK</sequence>
<comment type="caution">
    <text evidence="3">The sequence shown here is derived from an EMBL/GenBank/DDBJ whole genome shotgun (WGS) entry which is preliminary data.</text>
</comment>
<dbReference type="RefSeq" id="WP_115484219.1">
    <property type="nucleotide sequence ID" value="NZ_BAABYV010000001.1"/>
</dbReference>
<gene>
    <name evidence="3" type="ORF">DW206_08630</name>
</gene>
<dbReference type="Pfam" id="PF04422">
    <property type="entry name" value="FrhB_FdhB_N"/>
    <property type="match status" value="1"/>
</dbReference>
<evidence type="ECO:0000313" key="3">
    <source>
        <dbReference type="EMBL" id="RHH48153.1"/>
    </source>
</evidence>
<proteinExistence type="predicted"/>
<evidence type="ECO:0000259" key="2">
    <source>
        <dbReference type="Pfam" id="PF04432"/>
    </source>
</evidence>
<dbReference type="InterPro" id="IPR007516">
    <property type="entry name" value="Co_F420_Hydgase/DH_bsu_N"/>
</dbReference>
<dbReference type="Pfam" id="PF04432">
    <property type="entry name" value="FrhB_FdhB_C"/>
    <property type="match status" value="1"/>
</dbReference>
<evidence type="ECO:0000259" key="1">
    <source>
        <dbReference type="Pfam" id="PF04422"/>
    </source>
</evidence>
<name>A0A3E5I9K0_BACOV</name>
<dbReference type="AlphaFoldDB" id="A0A3E5I9K0"/>
<feature type="domain" description="Coenzyme F420 hydrogenase/dehydrogenase beta subunit N-terminal" evidence="1">
    <location>
        <begin position="5"/>
        <end position="73"/>
    </location>
</feature>
<reference evidence="3 4" key="1">
    <citation type="submission" date="2018-08" db="EMBL/GenBank/DDBJ databases">
        <title>A genome reference for cultivated species of the human gut microbiota.</title>
        <authorList>
            <person name="Zou Y."/>
            <person name="Xue W."/>
            <person name="Luo G."/>
        </authorList>
    </citation>
    <scope>NUCLEOTIDE SEQUENCE [LARGE SCALE GENOMIC DNA]</scope>
    <source>
        <strain evidence="3 4">AM17-48</strain>
    </source>
</reference>
<protein>
    <submittedName>
        <fullName evidence="3">Uncharacterized protein</fullName>
    </submittedName>
</protein>
<dbReference type="EMBL" id="QRJR01000006">
    <property type="protein sequence ID" value="RHH48153.1"/>
    <property type="molecule type" value="Genomic_DNA"/>
</dbReference>
<accession>A0A3E5I9K0</accession>
<dbReference type="Proteomes" id="UP000283329">
    <property type="component" value="Unassembled WGS sequence"/>
</dbReference>
<dbReference type="InterPro" id="IPR007525">
    <property type="entry name" value="FrhB_FdhB_C"/>
</dbReference>
<evidence type="ECO:0000313" key="4">
    <source>
        <dbReference type="Proteomes" id="UP000283329"/>
    </source>
</evidence>
<organism evidence="3 4">
    <name type="scientific">Bacteroides ovatus</name>
    <dbReference type="NCBI Taxonomy" id="28116"/>
    <lineage>
        <taxon>Bacteria</taxon>
        <taxon>Pseudomonadati</taxon>
        <taxon>Bacteroidota</taxon>
        <taxon>Bacteroidia</taxon>
        <taxon>Bacteroidales</taxon>
        <taxon>Bacteroidaceae</taxon>
        <taxon>Bacteroides</taxon>
    </lineage>
</organism>
<feature type="domain" description="Coenzyme F420 hydrogenase/dehydrogenase beta subunit C-terminal" evidence="2">
    <location>
        <begin position="90"/>
        <end position="251"/>
    </location>
</feature>